<evidence type="ECO:0000313" key="7">
    <source>
        <dbReference type="EMBL" id="AFH95987.1"/>
    </source>
</evidence>
<evidence type="ECO:0000313" key="8">
    <source>
        <dbReference type="Proteomes" id="UP000005012"/>
    </source>
</evidence>
<protein>
    <submittedName>
        <fullName evidence="7">Radical SAM superfamily protein</fullName>
    </submittedName>
</protein>
<evidence type="ECO:0000256" key="5">
    <source>
        <dbReference type="ARBA" id="ARBA00023014"/>
    </source>
</evidence>
<dbReference type="HOGENOM" id="CLU_055629_1_0_6"/>
<keyword evidence="5" id="KW-0411">Iron-sulfur</keyword>
<keyword evidence="3" id="KW-0479">Metal-binding</keyword>
<keyword evidence="4" id="KW-0408">Iron</keyword>
<gene>
    <name evidence="7" type="ordered locus">S70_21040</name>
</gene>
<dbReference type="SFLD" id="SFLDG01103">
    <property type="entry name" value="Uncharacterised_Radical_SAM_Su"/>
    <property type="match status" value="1"/>
</dbReference>
<dbReference type="GeneID" id="93519278"/>
<dbReference type="Proteomes" id="UP000005012">
    <property type="component" value="Chromosome"/>
</dbReference>
<dbReference type="PANTHER" id="PTHR11228:SF7">
    <property type="entry name" value="PQQA PEPTIDE CYCLASE"/>
    <property type="match status" value="1"/>
</dbReference>
<evidence type="ECO:0000256" key="4">
    <source>
        <dbReference type="ARBA" id="ARBA00023004"/>
    </source>
</evidence>
<evidence type="ECO:0000256" key="1">
    <source>
        <dbReference type="ARBA" id="ARBA00001966"/>
    </source>
</evidence>
<dbReference type="PANTHER" id="PTHR11228">
    <property type="entry name" value="RADICAL SAM DOMAIN PROTEIN"/>
    <property type="match status" value="1"/>
</dbReference>
<dbReference type="SFLD" id="SFLDS00029">
    <property type="entry name" value="Radical_SAM"/>
    <property type="match status" value="1"/>
</dbReference>
<evidence type="ECO:0000256" key="3">
    <source>
        <dbReference type="ARBA" id="ARBA00022723"/>
    </source>
</evidence>
<proteinExistence type="predicted"/>
<dbReference type="SFLD" id="SFLDG01067">
    <property type="entry name" value="SPASM/twitch_domain_containing"/>
    <property type="match status" value="1"/>
</dbReference>
<dbReference type="OrthoDB" id="4501241at2"/>
<reference evidence="7 8" key="1">
    <citation type="journal article" date="2012" name="J. Bacteriol.">
        <title>Complete Genome Sequence of Providencia stuartii Clinical Isolate MRSN 2154.</title>
        <authorList>
            <person name="Clifford R.J."/>
            <person name="Hang J."/>
            <person name="Riley M.C."/>
            <person name="Onmus-Leone F."/>
            <person name="Kuschner R.A."/>
            <person name="Lesho E.P."/>
            <person name="Waterman P.E."/>
        </authorList>
    </citation>
    <scope>NUCLEOTIDE SEQUENCE [LARGE SCALE GENOMIC DNA]</scope>
    <source>
        <strain evidence="7 8">MRSN 2154</strain>
    </source>
</reference>
<keyword evidence="2" id="KW-0949">S-adenosyl-L-methionine</keyword>
<sequence length="367" mass="41378">MPNVVRNDQFILLEPIPAGYYQLYKDQLSSPEFYFDNILVVKEKSAEYHTAGVKHVIADETLYHSIESGDIASVTMNKMRIILSRKANHNTLLLTERCNNLCLFCSQPPKNISDSWLLDVATQALAAFKLEGVIGISGGEPLLYGIEFIEFLEHVKNNTPKTALHILTNGRAFKDLMFTKQVANIAKELPITFGIPLYSASASIHNKLVSSDGAFEETISGIINAGNSGLNIELRFIPTNYNYSDLYAVVEMAGRVFSNINQISVMNLEATGWARKNWKSLYVNPETYLESLQKAIDIAERSQLPIVLFNYPLCHISQDLWQYSVQSISDWKNYYPDDCLHCKMMGECGGYFSSSYGQYHQPPRVIV</sequence>
<accession>A0A140STG0</accession>
<dbReference type="RefSeq" id="WP_014658381.1">
    <property type="nucleotide sequence ID" value="NC_017731.1"/>
</dbReference>
<reference evidence="8" key="2">
    <citation type="submission" date="2012-04" db="EMBL/GenBank/DDBJ databases">
        <title>Complete genome sequence of Providencia stuartii clinical isolate MRSN 2154.</title>
        <authorList>
            <person name="Clifford R.J."/>
            <person name="Hang J."/>
            <person name="Riley M.C."/>
            <person name="Onmus-Leone F."/>
            <person name="Kuschner R.A."/>
            <person name="Lesho E.P."/>
            <person name="Waterman P.E."/>
        </authorList>
    </citation>
    <scope>NUCLEOTIDE SEQUENCE [LARGE SCALE GENOMIC DNA]</scope>
    <source>
        <strain evidence="8">MRSN 2154</strain>
    </source>
</reference>
<dbReference type="GO" id="GO:0046872">
    <property type="term" value="F:metal ion binding"/>
    <property type="evidence" value="ECO:0007669"/>
    <property type="project" value="UniProtKB-KW"/>
</dbReference>
<dbReference type="NCBIfam" id="TIGR03977">
    <property type="entry name" value="rSAM_pair_HxsC"/>
    <property type="match status" value="1"/>
</dbReference>
<evidence type="ECO:0000256" key="2">
    <source>
        <dbReference type="ARBA" id="ARBA00022691"/>
    </source>
</evidence>
<dbReference type="Gene3D" id="3.20.20.70">
    <property type="entry name" value="Aldolase class I"/>
    <property type="match status" value="1"/>
</dbReference>
<dbReference type="InterPro" id="IPR013785">
    <property type="entry name" value="Aldolase_TIM"/>
</dbReference>
<dbReference type="Pfam" id="PF04055">
    <property type="entry name" value="Radical_SAM"/>
    <property type="match status" value="1"/>
</dbReference>
<dbReference type="InterPro" id="IPR058240">
    <property type="entry name" value="rSAM_sf"/>
</dbReference>
<name>A0A140STG0_PROSM</name>
<dbReference type="GO" id="GO:0003824">
    <property type="term" value="F:catalytic activity"/>
    <property type="evidence" value="ECO:0007669"/>
    <property type="project" value="InterPro"/>
</dbReference>
<comment type="cofactor">
    <cofactor evidence="1">
        <name>[4Fe-4S] cluster</name>
        <dbReference type="ChEBI" id="CHEBI:49883"/>
    </cofactor>
</comment>
<dbReference type="InterPro" id="IPR024032">
    <property type="entry name" value="rSAM_paired_HxsC"/>
</dbReference>
<dbReference type="InterPro" id="IPR050377">
    <property type="entry name" value="Radical_SAM_PqqE_MftC-like"/>
</dbReference>
<dbReference type="EMBL" id="CP003488">
    <property type="protein sequence ID" value="AFH95987.1"/>
    <property type="molecule type" value="Genomic_DNA"/>
</dbReference>
<dbReference type="PATRIC" id="fig|1157951.4.peg.4226"/>
<dbReference type="InterPro" id="IPR007197">
    <property type="entry name" value="rSAM"/>
</dbReference>
<dbReference type="GO" id="GO:0051536">
    <property type="term" value="F:iron-sulfur cluster binding"/>
    <property type="evidence" value="ECO:0007669"/>
    <property type="project" value="UniProtKB-KW"/>
</dbReference>
<organism evidence="7 8">
    <name type="scientific">Providencia stuartii (strain MRSN 2154)</name>
    <dbReference type="NCBI Taxonomy" id="1157951"/>
    <lineage>
        <taxon>Bacteria</taxon>
        <taxon>Pseudomonadati</taxon>
        <taxon>Pseudomonadota</taxon>
        <taxon>Gammaproteobacteria</taxon>
        <taxon>Enterobacterales</taxon>
        <taxon>Morganellaceae</taxon>
        <taxon>Providencia</taxon>
    </lineage>
</organism>
<dbReference type="SUPFAM" id="SSF102114">
    <property type="entry name" value="Radical SAM enzymes"/>
    <property type="match status" value="1"/>
</dbReference>
<dbReference type="KEGG" id="psi:S70_21040"/>
<evidence type="ECO:0000259" key="6">
    <source>
        <dbReference type="PROSITE" id="PS51918"/>
    </source>
</evidence>
<dbReference type="PROSITE" id="PS51918">
    <property type="entry name" value="RADICAL_SAM"/>
    <property type="match status" value="1"/>
</dbReference>
<dbReference type="AlphaFoldDB" id="A0A140STG0"/>
<feature type="domain" description="Radical SAM core" evidence="6">
    <location>
        <begin position="84"/>
        <end position="301"/>
    </location>
</feature>
<dbReference type="CDD" id="cd01335">
    <property type="entry name" value="Radical_SAM"/>
    <property type="match status" value="1"/>
</dbReference>